<organism evidence="7 10">
    <name type="scientific">Rotaria sordida</name>
    <dbReference type="NCBI Taxonomy" id="392033"/>
    <lineage>
        <taxon>Eukaryota</taxon>
        <taxon>Metazoa</taxon>
        <taxon>Spiralia</taxon>
        <taxon>Gnathifera</taxon>
        <taxon>Rotifera</taxon>
        <taxon>Eurotatoria</taxon>
        <taxon>Bdelloidea</taxon>
        <taxon>Philodinida</taxon>
        <taxon>Philodinidae</taxon>
        <taxon>Rotaria</taxon>
    </lineage>
</organism>
<name>A0A813X731_9BILA</name>
<dbReference type="Proteomes" id="UP000663823">
    <property type="component" value="Unassembled WGS sequence"/>
</dbReference>
<comment type="subcellular location">
    <subcellularLocation>
        <location evidence="1">Membrane</location>
        <topology evidence="1">Multi-pass membrane protein</topology>
    </subcellularLocation>
</comment>
<evidence type="ECO:0000256" key="2">
    <source>
        <dbReference type="ARBA" id="ARBA00005402"/>
    </source>
</evidence>
<feature type="transmembrane region" description="Helical" evidence="6">
    <location>
        <begin position="110"/>
        <end position="130"/>
    </location>
</feature>
<feature type="transmembrane region" description="Helical" evidence="6">
    <location>
        <begin position="189"/>
        <end position="208"/>
    </location>
</feature>
<feature type="transmembrane region" description="Helical" evidence="6">
    <location>
        <begin position="403"/>
        <end position="422"/>
    </location>
</feature>
<dbReference type="Gene3D" id="1.20.120.1630">
    <property type="match status" value="1"/>
</dbReference>
<protein>
    <recommendedName>
        <fullName evidence="11">Delta(14)-sterol reductase</fullName>
    </recommendedName>
</protein>
<evidence type="ECO:0000256" key="3">
    <source>
        <dbReference type="ARBA" id="ARBA00022692"/>
    </source>
</evidence>
<evidence type="ECO:0000256" key="6">
    <source>
        <dbReference type="SAM" id="Phobius"/>
    </source>
</evidence>
<dbReference type="Proteomes" id="UP000663882">
    <property type="component" value="Unassembled WGS sequence"/>
</dbReference>
<feature type="transmembrane region" description="Helical" evidence="6">
    <location>
        <begin position="371"/>
        <end position="391"/>
    </location>
</feature>
<gene>
    <name evidence="9" type="ORF">OTI717_LOCUS15825</name>
    <name evidence="7" type="ORF">RFH988_LOCUS7122</name>
    <name evidence="8" type="ORF">SEV965_LOCUS6190</name>
</gene>
<evidence type="ECO:0000313" key="8">
    <source>
        <dbReference type="EMBL" id="CAF0911986.1"/>
    </source>
</evidence>
<keyword evidence="3 6" id="KW-0812">Transmembrane</keyword>
<comment type="similarity">
    <text evidence="2">Belongs to the ERG4/ERG24 family.</text>
</comment>
<dbReference type="Proteomes" id="UP000663889">
    <property type="component" value="Unassembled WGS sequence"/>
</dbReference>
<proteinExistence type="inferred from homology"/>
<evidence type="ECO:0000313" key="10">
    <source>
        <dbReference type="Proteomes" id="UP000663882"/>
    </source>
</evidence>
<dbReference type="GO" id="GO:0016126">
    <property type="term" value="P:sterol biosynthetic process"/>
    <property type="evidence" value="ECO:0007669"/>
    <property type="project" value="InterPro"/>
</dbReference>
<dbReference type="OrthoDB" id="5326588at2759"/>
<dbReference type="EMBL" id="CAJOAX010001909">
    <property type="protein sequence ID" value="CAF3755572.1"/>
    <property type="molecule type" value="Genomic_DNA"/>
</dbReference>
<feature type="transmembrane region" description="Helical" evidence="6">
    <location>
        <begin position="52"/>
        <end position="74"/>
    </location>
</feature>
<dbReference type="InterPro" id="IPR001171">
    <property type="entry name" value="ERG24_DHCR-like"/>
</dbReference>
<keyword evidence="5 6" id="KW-0472">Membrane</keyword>
<evidence type="ECO:0000256" key="1">
    <source>
        <dbReference type="ARBA" id="ARBA00004141"/>
    </source>
</evidence>
<evidence type="ECO:0000313" key="9">
    <source>
        <dbReference type="EMBL" id="CAF3755572.1"/>
    </source>
</evidence>
<comment type="caution">
    <text evidence="7">The sequence shown here is derived from an EMBL/GenBank/DDBJ whole genome shotgun (WGS) entry which is preliminary data.</text>
</comment>
<evidence type="ECO:0000256" key="5">
    <source>
        <dbReference type="ARBA" id="ARBA00023136"/>
    </source>
</evidence>
<dbReference type="GO" id="GO:0005789">
    <property type="term" value="C:endoplasmic reticulum membrane"/>
    <property type="evidence" value="ECO:0007669"/>
    <property type="project" value="TreeGrafter"/>
</dbReference>
<dbReference type="AlphaFoldDB" id="A0A813X731"/>
<dbReference type="PANTHER" id="PTHR21257">
    <property type="entry name" value="DELTA(14)-STEROL REDUCTASE"/>
    <property type="match status" value="1"/>
</dbReference>
<feature type="transmembrane region" description="Helical" evidence="6">
    <location>
        <begin position="151"/>
        <end position="169"/>
    </location>
</feature>
<evidence type="ECO:0000256" key="4">
    <source>
        <dbReference type="ARBA" id="ARBA00022989"/>
    </source>
</evidence>
<sequence>MKNCGNNKKKKPISNQIPQSFNSSSYELLNVHISALLVDEQKEKVKIKANQFGGVPGVTAMIIGLPLFLFYLSYCLTQNHGGTLQNPFTIYFYQYIIDIHVQVITIHYHIIPILICYILFQVLLAIKLPGRIILGTPIGVNKDGSVKRLDYILNGFLAYLLTLTIYYIICYHCHILSPTFLADNFTSLLVTSNILSFIIAIGISILSYQQNSSQSISYNVIYDFWMGYIRNPRCFNFDFKFFFEGRPGLMLWVLFNISFIEKQIQNFDGNYSLSILIITAFQTLFVTDYYYFEEAILTTWDIMEEKFGLMMIWKKWLVLQDFNYQKLIFMGNKRDIWNQHAKGDIAFVPFFFSIQTHYLSLHSPSIQTLPTLYLIICSCLCISGFLLFRIANLQKHYFSYDTSYVWCLTCYNCILKVLFGIYRCNTPKYIKTKRGPKLLYSGCWGIVRRMNLTGDILQSIGWCLLCSFNHFIPYTYIIYLILCFIHRERRDNEVCQRKFGSDWKRYTNIVQWRLFPHIY</sequence>
<feature type="transmembrane region" description="Helical" evidence="6">
    <location>
        <begin position="271"/>
        <end position="292"/>
    </location>
</feature>
<keyword evidence="4 6" id="KW-1133">Transmembrane helix</keyword>
<dbReference type="Pfam" id="PF01222">
    <property type="entry name" value="ERG4_ERG24"/>
    <property type="match status" value="2"/>
</dbReference>
<accession>A0A813X731</accession>
<dbReference type="EMBL" id="CAJNOO010000222">
    <property type="protein sequence ID" value="CAF0864094.1"/>
    <property type="molecule type" value="Genomic_DNA"/>
</dbReference>
<dbReference type="GO" id="GO:0016628">
    <property type="term" value="F:oxidoreductase activity, acting on the CH-CH group of donors, NAD or NADP as acceptor"/>
    <property type="evidence" value="ECO:0007669"/>
    <property type="project" value="InterPro"/>
</dbReference>
<evidence type="ECO:0000313" key="7">
    <source>
        <dbReference type="EMBL" id="CAF0864094.1"/>
    </source>
</evidence>
<evidence type="ECO:0008006" key="11">
    <source>
        <dbReference type="Google" id="ProtNLM"/>
    </source>
</evidence>
<dbReference type="EMBL" id="CAJNOU010000199">
    <property type="protein sequence ID" value="CAF0911986.1"/>
    <property type="molecule type" value="Genomic_DNA"/>
</dbReference>
<feature type="transmembrane region" description="Helical" evidence="6">
    <location>
        <begin position="459"/>
        <end position="482"/>
    </location>
</feature>
<reference evidence="7" key="1">
    <citation type="submission" date="2021-02" db="EMBL/GenBank/DDBJ databases">
        <authorList>
            <person name="Nowell W R."/>
        </authorList>
    </citation>
    <scope>NUCLEOTIDE SEQUENCE</scope>
</reference>